<dbReference type="InterPro" id="IPR027558">
    <property type="entry name" value="Pre_pil_HX9DG_C"/>
</dbReference>
<dbReference type="NCBIfam" id="TIGR02532">
    <property type="entry name" value="IV_pilin_GFxxxE"/>
    <property type="match status" value="1"/>
</dbReference>
<reference evidence="3 4" key="1">
    <citation type="submission" date="2018-02" db="EMBL/GenBank/DDBJ databases">
        <title>Comparative genomes isolates from brazilian mangrove.</title>
        <authorList>
            <person name="Araujo J.E."/>
            <person name="Taketani R.G."/>
            <person name="Silva M.C.P."/>
            <person name="Loureco M.V."/>
            <person name="Andreote F.D."/>
        </authorList>
    </citation>
    <scope>NUCLEOTIDE SEQUENCE [LARGE SCALE GENOMIC DNA]</scope>
    <source>
        <strain evidence="3 4">NAP PRIS-MGV</strain>
    </source>
</reference>
<dbReference type="InterPro" id="IPR045584">
    <property type="entry name" value="Pilin-like"/>
</dbReference>
<accession>A0A2S8F7X2</accession>
<dbReference type="PROSITE" id="PS00409">
    <property type="entry name" value="PROKAR_NTER_METHYL"/>
    <property type="match status" value="1"/>
</dbReference>
<organism evidence="3 4">
    <name type="scientific">Blastopirellula marina</name>
    <dbReference type="NCBI Taxonomy" id="124"/>
    <lineage>
        <taxon>Bacteria</taxon>
        <taxon>Pseudomonadati</taxon>
        <taxon>Planctomycetota</taxon>
        <taxon>Planctomycetia</taxon>
        <taxon>Pirellulales</taxon>
        <taxon>Pirellulaceae</taxon>
        <taxon>Blastopirellula</taxon>
    </lineage>
</organism>
<evidence type="ECO:0000313" key="4">
    <source>
        <dbReference type="Proteomes" id="UP000239388"/>
    </source>
</evidence>
<dbReference type="PANTHER" id="PTHR30093:SF2">
    <property type="entry name" value="TYPE II SECRETION SYSTEM PROTEIN H"/>
    <property type="match status" value="1"/>
</dbReference>
<comment type="caution">
    <text evidence="3">The sequence shown here is derived from an EMBL/GenBank/DDBJ whole genome shotgun (WGS) entry which is preliminary data.</text>
</comment>
<dbReference type="OrthoDB" id="217153at2"/>
<keyword evidence="1" id="KW-0472">Membrane</keyword>
<dbReference type="PANTHER" id="PTHR30093">
    <property type="entry name" value="GENERAL SECRETION PATHWAY PROTEIN G"/>
    <property type="match status" value="1"/>
</dbReference>
<dbReference type="SUPFAM" id="SSF54523">
    <property type="entry name" value="Pili subunits"/>
    <property type="match status" value="1"/>
</dbReference>
<dbReference type="Pfam" id="PF07596">
    <property type="entry name" value="SBP_bac_10"/>
    <property type="match status" value="1"/>
</dbReference>
<dbReference type="Proteomes" id="UP000239388">
    <property type="component" value="Unassembled WGS sequence"/>
</dbReference>
<evidence type="ECO:0000256" key="1">
    <source>
        <dbReference type="SAM" id="Phobius"/>
    </source>
</evidence>
<dbReference type="InterPro" id="IPR012902">
    <property type="entry name" value="N_methyl_site"/>
</dbReference>
<evidence type="ECO:0000259" key="2">
    <source>
        <dbReference type="Pfam" id="PF07596"/>
    </source>
</evidence>
<dbReference type="InterPro" id="IPR011453">
    <property type="entry name" value="DUF1559"/>
</dbReference>
<sequence>MHTSQNVDGRRSYRGFTLVELLVVIAIIGVLIALLLPAVQQAREAARRMQCTNQQKQLALAMHNFHDTYGNLPAGSYGNGAPYNYGRDSWSWYGFILPFIEQNAMYEQLNFEEKINGAATRGGACRKELLGSMLCPSDDSKIQEEGVDNWQNALHNYVVCYGDASFNSGVDPWNVVDGYAGKAGMFVPEKKAGLKDCTDGLSNTLLFSEIITPAAENTWSSLGRTQVAMGAGFTTYLTPNADANDRTNRCHTNLGGNLGAKCTQHADWDWGANVVAARSWHPGGVNVALTDGSVRFVAETVSLNPWRWLGSRGDGQVIGEY</sequence>
<protein>
    <submittedName>
        <fullName evidence="3">Prepilin-type cleavage/methylation domain-containing protein</fullName>
    </submittedName>
</protein>
<dbReference type="EMBL" id="PUIB01000025">
    <property type="protein sequence ID" value="PQO28248.1"/>
    <property type="molecule type" value="Genomic_DNA"/>
</dbReference>
<name>A0A2S8F7X2_9BACT</name>
<feature type="domain" description="DUF1559" evidence="2">
    <location>
        <begin position="40"/>
        <end position="301"/>
    </location>
</feature>
<dbReference type="Pfam" id="PF07963">
    <property type="entry name" value="N_methyl"/>
    <property type="match status" value="1"/>
</dbReference>
<proteinExistence type="predicted"/>
<feature type="transmembrane region" description="Helical" evidence="1">
    <location>
        <begin position="16"/>
        <end position="39"/>
    </location>
</feature>
<keyword evidence="1" id="KW-1133">Transmembrane helix</keyword>
<dbReference type="AlphaFoldDB" id="A0A2S8F7X2"/>
<dbReference type="RefSeq" id="WP_105358642.1">
    <property type="nucleotide sequence ID" value="NZ_PUIB01000025.1"/>
</dbReference>
<keyword evidence="1" id="KW-0812">Transmembrane</keyword>
<dbReference type="NCBIfam" id="TIGR04294">
    <property type="entry name" value="pre_pil_HX9DG"/>
    <property type="match status" value="1"/>
</dbReference>
<dbReference type="Gene3D" id="3.30.700.10">
    <property type="entry name" value="Glycoprotein, Type 4 Pilin"/>
    <property type="match status" value="1"/>
</dbReference>
<evidence type="ECO:0000313" key="3">
    <source>
        <dbReference type="EMBL" id="PQO28248.1"/>
    </source>
</evidence>
<gene>
    <name evidence="3" type="ORF">C5Y98_25465</name>
</gene>